<dbReference type="EMBL" id="OC914982">
    <property type="protein sequence ID" value="CAD7637951.1"/>
    <property type="molecule type" value="Genomic_DNA"/>
</dbReference>
<evidence type="ECO:0000313" key="2">
    <source>
        <dbReference type="Proteomes" id="UP000728032"/>
    </source>
</evidence>
<organism evidence="1">
    <name type="scientific">Oppiella nova</name>
    <dbReference type="NCBI Taxonomy" id="334625"/>
    <lineage>
        <taxon>Eukaryota</taxon>
        <taxon>Metazoa</taxon>
        <taxon>Ecdysozoa</taxon>
        <taxon>Arthropoda</taxon>
        <taxon>Chelicerata</taxon>
        <taxon>Arachnida</taxon>
        <taxon>Acari</taxon>
        <taxon>Acariformes</taxon>
        <taxon>Sarcoptiformes</taxon>
        <taxon>Oribatida</taxon>
        <taxon>Brachypylina</taxon>
        <taxon>Oppioidea</taxon>
        <taxon>Oppiidae</taxon>
        <taxon>Oppiella</taxon>
    </lineage>
</organism>
<gene>
    <name evidence="1" type="ORF">ONB1V03_LOCUS1119</name>
</gene>
<evidence type="ECO:0000313" key="1">
    <source>
        <dbReference type="EMBL" id="CAD7637951.1"/>
    </source>
</evidence>
<reference evidence="1" key="1">
    <citation type="submission" date="2020-11" db="EMBL/GenBank/DDBJ databases">
        <authorList>
            <person name="Tran Van P."/>
        </authorList>
    </citation>
    <scope>NUCLEOTIDE SEQUENCE</scope>
</reference>
<sequence>MSLHRDEETDDSDRILQAFVEGDKTNTILKGALAKVPISTVSKLGKTCFKDIGCYSGVKFKEVGKGFNHLPLSPQKINPVFFLYTLNNTRKGRILRYNPKKKDMEGTGFDPRFPTFILPMGFLVT</sequence>
<accession>A0A7R9QAU8</accession>
<dbReference type="InterPro" id="IPR029058">
    <property type="entry name" value="AB_hydrolase_fold"/>
</dbReference>
<name>A0A7R9QAU8_9ACAR</name>
<dbReference type="AlphaFoldDB" id="A0A7R9QAU8"/>
<protein>
    <submittedName>
        <fullName evidence="1">Uncharacterized protein</fullName>
    </submittedName>
</protein>
<dbReference type="EMBL" id="CAJPVJ010000157">
    <property type="protein sequence ID" value="CAG2161514.1"/>
    <property type="molecule type" value="Genomic_DNA"/>
</dbReference>
<proteinExistence type="predicted"/>
<dbReference type="Proteomes" id="UP000728032">
    <property type="component" value="Unassembled WGS sequence"/>
</dbReference>
<keyword evidence="2" id="KW-1185">Reference proteome</keyword>
<dbReference type="Gene3D" id="3.40.50.1820">
    <property type="entry name" value="alpha/beta hydrolase"/>
    <property type="match status" value="1"/>
</dbReference>